<dbReference type="RefSeq" id="WP_148456683.1">
    <property type="nucleotide sequence ID" value="NZ_VSDO01000005.1"/>
</dbReference>
<comment type="caution">
    <text evidence="1">The sequence shown here is derived from an EMBL/GenBank/DDBJ whole genome shotgun (WGS) entry which is preliminary data.</text>
</comment>
<dbReference type="EMBL" id="VSDO01000005">
    <property type="protein sequence ID" value="TYA10738.1"/>
    <property type="molecule type" value="Genomic_DNA"/>
</dbReference>
<reference evidence="1 2" key="1">
    <citation type="submission" date="2019-08" db="EMBL/GenBank/DDBJ databases">
        <title>Genome sequencing of Paenibacillus faecis DSM 23593(T).</title>
        <authorList>
            <person name="Kook J.-K."/>
            <person name="Park S.-N."/>
            <person name="Lim Y.K."/>
        </authorList>
    </citation>
    <scope>NUCLEOTIDE SEQUENCE [LARGE SCALE GENOMIC DNA]</scope>
    <source>
        <strain evidence="1 2">DSM 23593</strain>
    </source>
</reference>
<sequence>MYSKIAIERINKVNLTTLGTAGTREDSKLMAEFLRRMAIFSVSHNVMPQNPFVIDIANELGFQNNIDTEKFYSREMLEYVNNNMYAYYLIKSYLKLSVISDEIKEVHKYLDIYDPIIRLFEKGVHFIVRSGFIDVTNVGSFPVRNWLSRSQNEPFDINDI</sequence>
<evidence type="ECO:0000313" key="2">
    <source>
        <dbReference type="Proteomes" id="UP000325218"/>
    </source>
</evidence>
<dbReference type="Proteomes" id="UP000325218">
    <property type="component" value="Unassembled WGS sequence"/>
</dbReference>
<evidence type="ECO:0000313" key="1">
    <source>
        <dbReference type="EMBL" id="TYA10738.1"/>
    </source>
</evidence>
<gene>
    <name evidence="1" type="ORF">FRY98_23415</name>
</gene>
<protein>
    <submittedName>
        <fullName evidence="1">Uncharacterized protein</fullName>
    </submittedName>
</protein>
<dbReference type="OrthoDB" id="2085833at2"/>
<accession>A0A5D0CLL7</accession>
<organism evidence="1 2">
    <name type="scientific">Paenibacillus faecis</name>
    <dbReference type="NCBI Taxonomy" id="862114"/>
    <lineage>
        <taxon>Bacteria</taxon>
        <taxon>Bacillati</taxon>
        <taxon>Bacillota</taxon>
        <taxon>Bacilli</taxon>
        <taxon>Bacillales</taxon>
        <taxon>Paenibacillaceae</taxon>
        <taxon>Paenibacillus</taxon>
    </lineage>
</organism>
<name>A0A5D0CLL7_9BACL</name>
<proteinExistence type="predicted"/>
<dbReference type="AlphaFoldDB" id="A0A5D0CLL7"/>
<keyword evidence="2" id="KW-1185">Reference proteome</keyword>